<evidence type="ECO:0000313" key="2">
    <source>
        <dbReference type="Proteomes" id="UP000537326"/>
    </source>
</evidence>
<dbReference type="Proteomes" id="UP000537326">
    <property type="component" value="Unassembled WGS sequence"/>
</dbReference>
<name>A0A7Y9YHE4_9ACTN</name>
<keyword evidence="2" id="KW-1185">Reference proteome</keyword>
<evidence type="ECO:0000313" key="1">
    <source>
        <dbReference type="EMBL" id="NYI12291.1"/>
    </source>
</evidence>
<comment type="caution">
    <text evidence="1">The sequence shown here is derived from an EMBL/GenBank/DDBJ whole genome shotgun (WGS) entry which is preliminary data.</text>
</comment>
<gene>
    <name evidence="1" type="ORF">BKA05_003806</name>
</gene>
<dbReference type="RefSeq" id="WP_179532856.1">
    <property type="nucleotide sequence ID" value="NZ_BAAAPP010000002.1"/>
</dbReference>
<protein>
    <submittedName>
        <fullName evidence="1">Uncharacterized protein</fullName>
    </submittedName>
</protein>
<sequence length="124" mass="12792">MPDSPTERLARPTPPRVVLRALDVVKGLVLGAVVSIGLASHVQAEPAAPPPAATPVDTQLARLMTDHRCSTTGFADGSIPAASLIRTPAGELRVVSFARGWAAHEGVSPGELVAVCLGSRGELR</sequence>
<accession>A0A7Y9YHE4</accession>
<dbReference type="EMBL" id="JACBZI010000001">
    <property type="protein sequence ID" value="NYI12291.1"/>
    <property type="molecule type" value="Genomic_DNA"/>
</dbReference>
<dbReference type="AlphaFoldDB" id="A0A7Y9YHE4"/>
<organism evidence="1 2">
    <name type="scientific">Nocardioides marinus</name>
    <dbReference type="NCBI Taxonomy" id="374514"/>
    <lineage>
        <taxon>Bacteria</taxon>
        <taxon>Bacillati</taxon>
        <taxon>Actinomycetota</taxon>
        <taxon>Actinomycetes</taxon>
        <taxon>Propionibacteriales</taxon>
        <taxon>Nocardioidaceae</taxon>
        <taxon>Nocardioides</taxon>
    </lineage>
</organism>
<reference evidence="1 2" key="1">
    <citation type="submission" date="2020-07" db="EMBL/GenBank/DDBJ databases">
        <title>Sequencing the genomes of 1000 actinobacteria strains.</title>
        <authorList>
            <person name="Klenk H.-P."/>
        </authorList>
    </citation>
    <scope>NUCLEOTIDE SEQUENCE [LARGE SCALE GENOMIC DNA]</scope>
    <source>
        <strain evidence="1 2">DSM 18248</strain>
    </source>
</reference>
<proteinExistence type="predicted"/>